<keyword evidence="3" id="KW-1185">Reference proteome</keyword>
<keyword evidence="1" id="KW-0732">Signal</keyword>
<comment type="caution">
    <text evidence="2">The sequence shown here is derived from an EMBL/GenBank/DDBJ whole genome shotgun (WGS) entry which is preliminary data.</text>
</comment>
<name>A0ABW3DLV1_9ACTN</name>
<proteinExistence type="predicted"/>
<accession>A0ABW3DLV1</accession>
<dbReference type="Proteomes" id="UP001597024">
    <property type="component" value="Unassembled WGS sequence"/>
</dbReference>
<gene>
    <name evidence="2" type="ORF">ACFQ08_05090</name>
</gene>
<reference evidence="3" key="1">
    <citation type="journal article" date="2019" name="Int. J. Syst. Evol. Microbiol.">
        <title>The Global Catalogue of Microorganisms (GCM) 10K type strain sequencing project: providing services to taxonomists for standard genome sequencing and annotation.</title>
        <authorList>
            <consortium name="The Broad Institute Genomics Platform"/>
            <consortium name="The Broad Institute Genome Sequencing Center for Infectious Disease"/>
            <person name="Wu L."/>
            <person name="Ma J."/>
        </authorList>
    </citation>
    <scope>NUCLEOTIDE SEQUENCE [LARGE SCALE GENOMIC DNA]</scope>
    <source>
        <strain evidence="3">CCUG 62974</strain>
    </source>
</reference>
<evidence type="ECO:0000313" key="3">
    <source>
        <dbReference type="Proteomes" id="UP001597024"/>
    </source>
</evidence>
<feature type="chain" id="PRO_5046164983" evidence="1">
    <location>
        <begin position="29"/>
        <end position="109"/>
    </location>
</feature>
<organism evidence="2 3">
    <name type="scientific">Streptosporangium algeriense</name>
    <dbReference type="NCBI Taxonomy" id="1682748"/>
    <lineage>
        <taxon>Bacteria</taxon>
        <taxon>Bacillati</taxon>
        <taxon>Actinomycetota</taxon>
        <taxon>Actinomycetes</taxon>
        <taxon>Streptosporangiales</taxon>
        <taxon>Streptosporangiaceae</taxon>
        <taxon>Streptosporangium</taxon>
    </lineage>
</organism>
<evidence type="ECO:0000256" key="1">
    <source>
        <dbReference type="SAM" id="SignalP"/>
    </source>
</evidence>
<protein>
    <submittedName>
        <fullName evidence="2">Uncharacterized protein</fullName>
    </submittedName>
</protein>
<sequence length="109" mass="11861">MRRQITKAAVSAACSIAILVSATLPAYAAVGRFTYRLQAGRPNLLVDPQSFRCIGLSAFGQTVRLVVNETNEVANMYVNRNCTGEFIPVAPGEQREFVEAISAVRFVPL</sequence>
<evidence type="ECO:0000313" key="2">
    <source>
        <dbReference type="EMBL" id="MFD0883932.1"/>
    </source>
</evidence>
<feature type="signal peptide" evidence="1">
    <location>
        <begin position="1"/>
        <end position="28"/>
    </location>
</feature>
<dbReference type="EMBL" id="JBHTHX010000092">
    <property type="protein sequence ID" value="MFD0883932.1"/>
    <property type="molecule type" value="Genomic_DNA"/>
</dbReference>